<dbReference type="InterPro" id="IPR040325">
    <property type="entry name" value="RIMBP1/2/3"/>
</dbReference>
<proteinExistence type="predicted"/>
<dbReference type="PANTHER" id="PTHR14234:SF19">
    <property type="entry name" value="RIM-BINDING PROTEIN, ISOFORM F"/>
    <property type="match status" value="1"/>
</dbReference>
<protein>
    <submittedName>
        <fullName evidence="5">Fibronectin type-III domain-containing protein</fullName>
    </submittedName>
</protein>
<reference evidence="5" key="1">
    <citation type="submission" date="2016-06" db="UniProtKB">
        <authorList>
            <consortium name="WormBaseParasite"/>
        </authorList>
    </citation>
    <scope>IDENTIFICATION</scope>
</reference>
<dbReference type="GO" id="GO:0007274">
    <property type="term" value="P:neuromuscular synaptic transmission"/>
    <property type="evidence" value="ECO:0007669"/>
    <property type="project" value="TreeGrafter"/>
</dbReference>
<dbReference type="PANTHER" id="PTHR14234">
    <property type="entry name" value="RIM BINDING PROTEIN-RELATED"/>
    <property type="match status" value="1"/>
</dbReference>
<gene>
    <name evidence="3" type="ORF">OFLC_LOCUS15957</name>
</gene>
<evidence type="ECO:0000313" key="3">
    <source>
        <dbReference type="EMBL" id="VDP25333.1"/>
    </source>
</evidence>
<evidence type="ECO:0000259" key="2">
    <source>
        <dbReference type="Pfam" id="PF25523"/>
    </source>
</evidence>
<evidence type="ECO:0000313" key="5">
    <source>
        <dbReference type="WBParaSite" id="OFLC_0001597001-mRNA-1"/>
    </source>
</evidence>
<accession>A0A183I895</accession>
<dbReference type="EMBL" id="UZAJ01043361">
    <property type="protein sequence ID" value="VDP25333.1"/>
    <property type="molecule type" value="Genomic_DNA"/>
</dbReference>
<dbReference type="WBParaSite" id="OFLC_0001597001-mRNA-1">
    <property type="protein sequence ID" value="OFLC_0001597001-mRNA-1"/>
    <property type="gene ID" value="OFLC_0001597001"/>
</dbReference>
<organism evidence="5">
    <name type="scientific">Onchocerca flexuosa</name>
    <dbReference type="NCBI Taxonomy" id="387005"/>
    <lineage>
        <taxon>Eukaryota</taxon>
        <taxon>Metazoa</taxon>
        <taxon>Ecdysozoa</taxon>
        <taxon>Nematoda</taxon>
        <taxon>Chromadorea</taxon>
        <taxon>Rhabditida</taxon>
        <taxon>Spirurina</taxon>
        <taxon>Spiruromorpha</taxon>
        <taxon>Filarioidea</taxon>
        <taxon>Onchocercidae</taxon>
        <taxon>Onchocerca</taxon>
    </lineage>
</organism>
<dbReference type="InterPro" id="IPR013783">
    <property type="entry name" value="Ig-like_fold"/>
</dbReference>
<dbReference type="STRING" id="387005.A0A183I895"/>
<dbReference type="InterPro" id="IPR057884">
    <property type="entry name" value="FN3_RIM-BP1/2/3"/>
</dbReference>
<evidence type="ECO:0000313" key="4">
    <source>
        <dbReference type="Proteomes" id="UP000267606"/>
    </source>
</evidence>
<feature type="domain" description="RIMS-binding protein 1/2/3 Fn3" evidence="2">
    <location>
        <begin position="53"/>
        <end position="122"/>
    </location>
</feature>
<dbReference type="SUPFAM" id="SSF49265">
    <property type="entry name" value="Fibronectin type III"/>
    <property type="match status" value="1"/>
</dbReference>
<evidence type="ECO:0000256" key="1">
    <source>
        <dbReference type="ARBA" id="ARBA00022737"/>
    </source>
</evidence>
<dbReference type="Gene3D" id="2.60.40.10">
    <property type="entry name" value="Immunoglobulins"/>
    <property type="match status" value="1"/>
</dbReference>
<name>A0A183I895_9BILA</name>
<sequence>APIAPQHVRIWSITPISACVSWYPSDSNTEHVILLNAVKVGMCPPSVFQLKIGLPDPPSNVQVEMGPQPGTLLVSWTPVTSQPLPPSRAAVHSYLVYADGRNIAQVPSVNGKFTNIYILQMNLLINKQMN</sequence>
<dbReference type="AlphaFoldDB" id="A0A183I895"/>
<reference evidence="3 4" key="2">
    <citation type="submission" date="2018-11" db="EMBL/GenBank/DDBJ databases">
        <authorList>
            <consortium name="Pathogen Informatics"/>
        </authorList>
    </citation>
    <scope>NUCLEOTIDE SEQUENCE [LARGE SCALE GENOMIC DNA]</scope>
</reference>
<keyword evidence="4" id="KW-1185">Reference proteome</keyword>
<dbReference type="InterPro" id="IPR036116">
    <property type="entry name" value="FN3_sf"/>
</dbReference>
<dbReference type="GO" id="GO:0045202">
    <property type="term" value="C:synapse"/>
    <property type="evidence" value="ECO:0007669"/>
    <property type="project" value="GOC"/>
</dbReference>
<keyword evidence="1" id="KW-0677">Repeat</keyword>
<dbReference type="Pfam" id="PF25523">
    <property type="entry name" value="Ig_RIMBP2"/>
    <property type="match status" value="1"/>
</dbReference>
<dbReference type="Proteomes" id="UP000267606">
    <property type="component" value="Unassembled WGS sequence"/>
</dbReference>